<keyword evidence="12" id="KW-0407">Ion channel</keyword>
<comment type="similarity">
    <text evidence="2">Belongs to the glutamate-gated ion channel (TC 1.A.10.1) family.</text>
</comment>
<evidence type="ECO:0000256" key="1">
    <source>
        <dbReference type="ARBA" id="ARBA00004651"/>
    </source>
</evidence>
<evidence type="ECO:0000256" key="8">
    <source>
        <dbReference type="ARBA" id="ARBA00023136"/>
    </source>
</evidence>
<feature type="compositionally biased region" description="Basic and acidic residues" evidence="16">
    <location>
        <begin position="1603"/>
        <end position="1624"/>
    </location>
</feature>
<dbReference type="GO" id="GO:0015276">
    <property type="term" value="F:ligand-gated monoatomic ion channel activity"/>
    <property type="evidence" value="ECO:0007669"/>
    <property type="project" value="InterPro"/>
</dbReference>
<feature type="chain" id="PRO_5027089832" evidence="18">
    <location>
        <begin position="23"/>
        <end position="1668"/>
    </location>
</feature>
<evidence type="ECO:0000259" key="19">
    <source>
        <dbReference type="SMART" id="SM00079"/>
    </source>
</evidence>
<feature type="domain" description="Ionotropic glutamate receptor C-terminal" evidence="19">
    <location>
        <begin position="396"/>
        <end position="783"/>
    </location>
</feature>
<keyword evidence="6 17" id="KW-1133">Transmembrane helix</keyword>
<feature type="compositionally biased region" description="Basic and acidic residues" evidence="16">
    <location>
        <begin position="1279"/>
        <end position="1311"/>
    </location>
</feature>
<dbReference type="InterPro" id="IPR019594">
    <property type="entry name" value="Glu/Gly-bd"/>
</dbReference>
<keyword evidence="9" id="KW-0675">Receptor</keyword>
<feature type="disulfide bond" evidence="15">
    <location>
        <begin position="732"/>
        <end position="789"/>
    </location>
</feature>
<feature type="binding site" evidence="13">
    <location>
        <position position="472"/>
    </location>
    <ligand>
        <name>L-glutamate</name>
        <dbReference type="ChEBI" id="CHEBI:29985"/>
    </ligand>
</feature>
<dbReference type="Gene3D" id="1.10.287.70">
    <property type="match status" value="1"/>
</dbReference>
<dbReference type="KEGG" id="bvk:117242748"/>
<accession>A0A6J3LNP3</accession>
<dbReference type="FunFam" id="3.40.190.10:FF:000160">
    <property type="entry name" value="GLutamate Receptor family (AMPA)"/>
    <property type="match status" value="1"/>
</dbReference>
<feature type="compositionally biased region" description="Basic and acidic residues" evidence="16">
    <location>
        <begin position="1479"/>
        <end position="1492"/>
    </location>
</feature>
<dbReference type="PANTHER" id="PTHR18966">
    <property type="entry name" value="IONOTROPIC GLUTAMATE RECEPTOR"/>
    <property type="match status" value="1"/>
</dbReference>
<reference evidence="22" key="1">
    <citation type="submission" date="2025-08" db="UniProtKB">
        <authorList>
            <consortium name="RefSeq"/>
        </authorList>
    </citation>
    <scope>IDENTIFICATION</scope>
    <source>
        <tissue evidence="22">Muscle</tissue>
    </source>
</reference>
<evidence type="ECO:0000256" key="12">
    <source>
        <dbReference type="ARBA" id="ARBA00023303"/>
    </source>
</evidence>
<dbReference type="GO" id="GO:0038023">
    <property type="term" value="F:signaling receptor activity"/>
    <property type="evidence" value="ECO:0007669"/>
    <property type="project" value="InterPro"/>
</dbReference>
<evidence type="ECO:0000256" key="4">
    <source>
        <dbReference type="ARBA" id="ARBA00022475"/>
    </source>
</evidence>
<dbReference type="GeneID" id="117242748"/>
<dbReference type="SMART" id="SM00079">
    <property type="entry name" value="PBPe"/>
    <property type="match status" value="1"/>
</dbReference>
<keyword evidence="21" id="KW-1185">Reference proteome</keyword>
<feature type="region of interest" description="Disordered" evidence="16">
    <location>
        <begin position="1158"/>
        <end position="1232"/>
    </location>
</feature>
<name>A0A6J3LNP3_9HYME</name>
<sequence>MSTTVVAASVFLLASFLGPAISLTPMNMLIVIEEPDKAILSILNDAVPQAEKNFGENIIAVHISTVQVDRANVDSSYERVCAALFKGISIILDMTWTGWDRLRNLADENGIIYKRGDSNINPYIQAIDDLLMLKNATDVSLIFEDERELNQSLYYLIGNSIIRLVVIDEFTEKTVSKIRSMRPSPSYYAIYASTAKMEDFFRTAMQGGLVTRNGVWNLVFTDNNYETFKYINGEHQLDVSITILSMKKDICCRLIGEPACTCPSDVQIFAHYFKRLVGLIVSLMSDLQASGISVEPKTGRCPSPNTSQASNLTSEAFNNNILAKLGGNDTFEYWSEKGMITYKAEIELEEFNGILEPLATWTRHGKIKEAEKNKIKPARRFFRIGTAPSVPWTVPRLDPVTGKIMKDENGNDMWDGYCVDFVKKLSEEMEFDYDLVVPQDHQFGKKLSNGQWDGLIGDLVKGETDMVVASLTMTSEREEVIDFVAPYFEQSGILIVMRKPVRKPSLFKFMTVLKVEVWLSIVGALTLTGIMIWILDKYSPYSARNNKRLYPYPCREFTLKESFWFALTSFTPQGGGEAPKALSSRTLVAAYWLFVVLMLATFTANLAAFLTVERMQSPVQSLEQLARQSRINYTVVANSAVHQYFMNMKNAEDKLYTVWKEITLNSTSDQVEYRVWDYPIKEQYGHILQAITQVGPVVNSREGFQKVIESENSEFAFIHDSSEIKYEVTRNCNLTEVGEVFAEQPYAIAVQQGSHLQEEISRKILDLQKDRYFEMLASKYWNQSLKAQCQNSDDNEGITLESLGGVFIATLFGLALAMITLAGEVFYYRKRNTQDKQKDKKKVKTIDNEKLIMQKLASKLQMKPAPTNAFFEKTMNPPRVSHISVYPRNFTFKEMYLTLTIFCVLANAEFYKALYVDDYPWIRANREIPSESASSDHSSSYSRFLESRKKHRSLDSAESFDKPREWYSSSATKKVPTENKNFKKVISPFYTITNKDSQKYKDMVMKSGVPYCQEIRKKQVNKNSDAKNSMVCYKCKNPKSGATYEQCSYHSQPLTDSSNVEKIAVPPSVFRSRRSNSEEAFSGFKNSGDYGRHDNPYRFNEKIFSDATDDVPAEYKNKDEKCEKVVKDSMVCMVCKDTKSNAKYEQCSYVRQPNEKRYAYSKSSSHKNPETFKNTEAEKNDNKDGKRYDKEYSANKPVKERFGYVDKEEPEGKSLEETKDSSDNCKKVQKDTKTCTICKDPKTGGNYERCSYTYEPDDKVYKYSKSRSFGYPDSSSGNNDKRDASDKEDKSSEESRSEPEESRSEPEDYSKDYTIPESYYEKSQSAPSSSYFKGDESKSNYGQGGSQETKSASDEDESLSGYERSKSESERVAESIEPSHCKEVQKDSMTCKVCKDPKTGSNSEQCSYKYLPNDKSYSYSKSKSFGSPTESKDKSYDGSEKKESKEPYESPGYDYSSKKMPYVTDSDIKDEFSVSDQTRQSEAKEESAKSALKKSDVGFYDAFKKKAEIQKVLQEFQKEDRSNCKKLMRDKMTCYQCVDEKGFQKEECAFVTSEEPSVDKSDYREGKEYHVEPTKKVPRSIIAQHLLHDLPIEPEAAASEGAYVKREQADKEKDSGEVERSKEVEPYEFAAETKPVFDKVLGFTLPAYMLSTSEHEEEFDKIVASKGI</sequence>
<feature type="region of interest" description="Disordered" evidence="16">
    <location>
        <begin position="1598"/>
        <end position="1624"/>
    </location>
</feature>
<evidence type="ECO:0000259" key="20">
    <source>
        <dbReference type="SMART" id="SM00918"/>
    </source>
</evidence>
<feature type="binding site" evidence="13">
    <location>
        <position position="720"/>
    </location>
    <ligand>
        <name>L-glutamate</name>
        <dbReference type="ChEBI" id="CHEBI:29985"/>
    </ligand>
</feature>
<evidence type="ECO:0000256" key="7">
    <source>
        <dbReference type="ARBA" id="ARBA00023065"/>
    </source>
</evidence>
<dbReference type="Pfam" id="PF00060">
    <property type="entry name" value="Lig_chan"/>
    <property type="match status" value="1"/>
</dbReference>
<organism evidence="21 22">
    <name type="scientific">Bombus vosnesenskii</name>
    <dbReference type="NCBI Taxonomy" id="207650"/>
    <lineage>
        <taxon>Eukaryota</taxon>
        <taxon>Metazoa</taxon>
        <taxon>Ecdysozoa</taxon>
        <taxon>Arthropoda</taxon>
        <taxon>Hexapoda</taxon>
        <taxon>Insecta</taxon>
        <taxon>Pterygota</taxon>
        <taxon>Neoptera</taxon>
        <taxon>Endopterygota</taxon>
        <taxon>Hymenoptera</taxon>
        <taxon>Apocrita</taxon>
        <taxon>Aculeata</taxon>
        <taxon>Apoidea</taxon>
        <taxon>Anthophila</taxon>
        <taxon>Apidae</taxon>
        <taxon>Bombus</taxon>
        <taxon>Pyrobombus</taxon>
    </lineage>
</organism>
<feature type="transmembrane region" description="Helical" evidence="17">
    <location>
        <begin position="517"/>
        <end position="535"/>
    </location>
</feature>
<dbReference type="Gene3D" id="3.40.190.10">
    <property type="entry name" value="Periplasmic binding protein-like II"/>
    <property type="match status" value="3"/>
</dbReference>
<evidence type="ECO:0000256" key="17">
    <source>
        <dbReference type="SAM" id="Phobius"/>
    </source>
</evidence>
<evidence type="ECO:0000313" key="22">
    <source>
        <dbReference type="RefSeq" id="XP_033365554.1"/>
    </source>
</evidence>
<feature type="transmembrane region" description="Helical" evidence="17">
    <location>
        <begin position="589"/>
        <end position="612"/>
    </location>
</feature>
<evidence type="ECO:0000256" key="3">
    <source>
        <dbReference type="ARBA" id="ARBA00022448"/>
    </source>
</evidence>
<gene>
    <name evidence="22" type="primary">LOC117242748</name>
</gene>
<evidence type="ECO:0000256" key="10">
    <source>
        <dbReference type="ARBA" id="ARBA00023180"/>
    </source>
</evidence>
<keyword evidence="7" id="KW-0406">Ion transport</keyword>
<comment type="subcellular location">
    <subcellularLocation>
        <location evidence="1">Cell membrane</location>
        <topology evidence="1">Multi-pass membrane protein</topology>
    </subcellularLocation>
</comment>
<evidence type="ECO:0000256" key="15">
    <source>
        <dbReference type="PIRSR" id="PIRSR601508-3"/>
    </source>
</evidence>
<dbReference type="CTD" id="31867"/>
<dbReference type="InterPro" id="IPR001320">
    <property type="entry name" value="Iontro_rcpt_C"/>
</dbReference>
<proteinExistence type="inferred from homology"/>
<feature type="region of interest" description="Disordered" evidence="16">
    <location>
        <begin position="1264"/>
        <end position="1492"/>
    </location>
</feature>
<evidence type="ECO:0000256" key="18">
    <source>
        <dbReference type="SAM" id="SignalP"/>
    </source>
</evidence>
<feature type="compositionally biased region" description="Low complexity" evidence="16">
    <location>
        <begin position="1415"/>
        <end position="1424"/>
    </location>
</feature>
<dbReference type="FunFam" id="3.40.190.10:FF:000024">
    <property type="entry name" value="Glutamate receptor, ionotropic, delta 1"/>
    <property type="match status" value="1"/>
</dbReference>
<dbReference type="InterPro" id="IPR015683">
    <property type="entry name" value="Ionotropic_Glu_rcpt"/>
</dbReference>
<feature type="domain" description="Ionotropic glutamate receptor L-glutamate and glycine-binding" evidence="20">
    <location>
        <begin position="391"/>
        <end position="461"/>
    </location>
</feature>
<dbReference type="PRINTS" id="PR00177">
    <property type="entry name" value="NMDARECEPTOR"/>
</dbReference>
<keyword evidence="3" id="KW-0813">Transport</keyword>
<dbReference type="CDD" id="cd13717">
    <property type="entry name" value="PBP2_iGluR_putative"/>
    <property type="match status" value="1"/>
</dbReference>
<protein>
    <submittedName>
        <fullName evidence="22">Uncharacterized protein LOC117242748</fullName>
    </submittedName>
</protein>
<dbReference type="SMART" id="SM00918">
    <property type="entry name" value="Lig_chan-Glu_bd"/>
    <property type="match status" value="1"/>
</dbReference>
<dbReference type="Proteomes" id="UP000504631">
    <property type="component" value="Unplaced"/>
</dbReference>
<keyword evidence="5 17" id="KW-0812">Transmembrane</keyword>
<feature type="compositionally biased region" description="Basic and acidic residues" evidence="16">
    <location>
        <begin position="1363"/>
        <end position="1386"/>
    </location>
</feature>
<evidence type="ECO:0000256" key="6">
    <source>
        <dbReference type="ARBA" id="ARBA00022989"/>
    </source>
</evidence>
<dbReference type="GO" id="GO:0005886">
    <property type="term" value="C:plasma membrane"/>
    <property type="evidence" value="ECO:0007669"/>
    <property type="project" value="UniProtKB-SubCell"/>
</dbReference>
<feature type="transmembrane region" description="Helical" evidence="17">
    <location>
        <begin position="806"/>
        <end position="828"/>
    </location>
</feature>
<evidence type="ECO:0000256" key="11">
    <source>
        <dbReference type="ARBA" id="ARBA00023286"/>
    </source>
</evidence>
<evidence type="ECO:0000256" key="13">
    <source>
        <dbReference type="PIRSR" id="PIRSR601508-1"/>
    </source>
</evidence>
<dbReference type="InterPro" id="IPR001508">
    <property type="entry name" value="Iono_Glu_rcpt_met"/>
</dbReference>
<feature type="site" description="Crucial to convey clamshell closure to channel opening" evidence="14">
    <location>
        <position position="619"/>
    </location>
</feature>
<feature type="binding site" evidence="13">
    <location>
        <position position="477"/>
    </location>
    <ligand>
        <name>L-glutamate</name>
        <dbReference type="ChEBI" id="CHEBI:29985"/>
    </ligand>
</feature>
<evidence type="ECO:0000256" key="2">
    <source>
        <dbReference type="ARBA" id="ARBA00008685"/>
    </source>
</evidence>
<keyword evidence="4" id="KW-1003">Cell membrane</keyword>
<keyword evidence="18" id="KW-0732">Signal</keyword>
<evidence type="ECO:0000256" key="16">
    <source>
        <dbReference type="SAM" id="MobiDB-lite"/>
    </source>
</evidence>
<dbReference type="RefSeq" id="XP_033365554.1">
    <property type="nucleotide sequence ID" value="XM_033509663.1"/>
</dbReference>
<keyword evidence="10" id="KW-0325">Glycoprotein</keyword>
<dbReference type="SUPFAM" id="SSF53850">
    <property type="entry name" value="Periplasmic binding protein-like II"/>
    <property type="match status" value="1"/>
</dbReference>
<feature type="compositionally biased region" description="Basic and acidic residues" evidence="16">
    <location>
        <begin position="1167"/>
        <end position="1232"/>
    </location>
</feature>
<feature type="compositionally biased region" description="Basic and acidic residues" evidence="16">
    <location>
        <begin position="1430"/>
        <end position="1448"/>
    </location>
</feature>
<keyword evidence="11" id="KW-1071">Ligand-gated ion channel</keyword>
<evidence type="ECO:0000256" key="5">
    <source>
        <dbReference type="ARBA" id="ARBA00022692"/>
    </source>
</evidence>
<dbReference type="FunFam" id="1.10.287.70:FF:000143">
    <property type="entry name" value="Probable glutamate receptor"/>
    <property type="match status" value="1"/>
</dbReference>
<evidence type="ECO:0000313" key="21">
    <source>
        <dbReference type="Proteomes" id="UP000504631"/>
    </source>
</evidence>
<evidence type="ECO:0000256" key="9">
    <source>
        <dbReference type="ARBA" id="ARBA00023170"/>
    </source>
</evidence>
<evidence type="ECO:0000256" key="14">
    <source>
        <dbReference type="PIRSR" id="PIRSR601508-2"/>
    </source>
</evidence>
<feature type="compositionally biased region" description="Polar residues" evidence="16">
    <location>
        <begin position="1321"/>
        <end position="1331"/>
    </location>
</feature>
<keyword evidence="8 17" id="KW-0472">Membrane</keyword>
<feature type="signal peptide" evidence="18">
    <location>
        <begin position="1"/>
        <end position="22"/>
    </location>
</feature>
<keyword evidence="15" id="KW-1015">Disulfide bond</keyword>
<dbReference type="Pfam" id="PF10613">
    <property type="entry name" value="Lig_chan-Glu_bd"/>
    <property type="match status" value="1"/>
</dbReference>